<dbReference type="Proteomes" id="UP000199648">
    <property type="component" value="Unassembled WGS sequence"/>
</dbReference>
<organism evidence="3 4">
    <name type="scientific">Thiohalomonas denitrificans</name>
    <dbReference type="NCBI Taxonomy" id="415747"/>
    <lineage>
        <taxon>Bacteria</taxon>
        <taxon>Pseudomonadati</taxon>
        <taxon>Pseudomonadota</taxon>
        <taxon>Gammaproteobacteria</taxon>
        <taxon>Thiohalomonadales</taxon>
        <taxon>Thiohalomonadaceae</taxon>
        <taxon>Thiohalomonas</taxon>
    </lineage>
</organism>
<feature type="chain" id="PRO_5011660308" description="Fervidolysin-like N-terminal prodomain domain-containing protein" evidence="1">
    <location>
        <begin position="22"/>
        <end position="109"/>
    </location>
</feature>
<dbReference type="Pfam" id="PF22148">
    <property type="entry name" value="Fervidolysin_NPro-like"/>
    <property type="match status" value="1"/>
</dbReference>
<evidence type="ECO:0000256" key="1">
    <source>
        <dbReference type="SAM" id="SignalP"/>
    </source>
</evidence>
<sequence length="109" mass="12208">MKSLMALCLCVPFFTSGCSVDAPQPSDSPAAASLETGELLVRFADDISRAEVMRITEDQGTSVVRQQHRNLYLIRIPEGTSMEDAIRRLTARPEVVYAEPNVRHRPYTR</sequence>
<name>A0A1G5PZR1_9GAMM</name>
<dbReference type="PROSITE" id="PS51257">
    <property type="entry name" value="PROKAR_LIPOPROTEIN"/>
    <property type="match status" value="1"/>
</dbReference>
<evidence type="ECO:0000313" key="4">
    <source>
        <dbReference type="Proteomes" id="UP000199648"/>
    </source>
</evidence>
<protein>
    <recommendedName>
        <fullName evidence="2">Fervidolysin-like N-terminal prodomain domain-containing protein</fullName>
    </recommendedName>
</protein>
<evidence type="ECO:0000259" key="2">
    <source>
        <dbReference type="Pfam" id="PF22148"/>
    </source>
</evidence>
<dbReference type="EMBL" id="FMWD01000003">
    <property type="protein sequence ID" value="SCZ54917.1"/>
    <property type="molecule type" value="Genomic_DNA"/>
</dbReference>
<keyword evidence="4" id="KW-1185">Reference proteome</keyword>
<gene>
    <name evidence="3" type="ORF">SAMN03097708_01046</name>
</gene>
<accession>A0A1G5PZR1</accession>
<reference evidence="3 4" key="1">
    <citation type="submission" date="2016-10" db="EMBL/GenBank/DDBJ databases">
        <authorList>
            <person name="de Groot N.N."/>
        </authorList>
    </citation>
    <scope>NUCLEOTIDE SEQUENCE [LARGE SCALE GENOMIC DNA]</scope>
    <source>
        <strain evidence="3 4">HLD2</strain>
    </source>
</reference>
<keyword evidence="1" id="KW-0732">Signal</keyword>
<feature type="domain" description="Fervidolysin-like N-terminal prodomain" evidence="2">
    <location>
        <begin position="22"/>
        <end position="101"/>
    </location>
</feature>
<dbReference type="RefSeq" id="WP_139181424.1">
    <property type="nucleotide sequence ID" value="NZ_FMWD01000003.1"/>
</dbReference>
<dbReference type="InterPro" id="IPR054399">
    <property type="entry name" value="Fervidolysin-like_N_prodom"/>
</dbReference>
<feature type="signal peptide" evidence="1">
    <location>
        <begin position="1"/>
        <end position="21"/>
    </location>
</feature>
<proteinExistence type="predicted"/>
<dbReference type="AlphaFoldDB" id="A0A1G5PZR1"/>
<evidence type="ECO:0000313" key="3">
    <source>
        <dbReference type="EMBL" id="SCZ54917.1"/>
    </source>
</evidence>